<dbReference type="EMBL" id="JBIGIB010000003">
    <property type="protein sequence ID" value="MFG6467538.1"/>
    <property type="molecule type" value="Genomic_DNA"/>
</dbReference>
<dbReference type="Gene3D" id="3.40.50.1110">
    <property type="entry name" value="SGNH hydrolase"/>
    <property type="match status" value="1"/>
</dbReference>
<feature type="chain" id="PRO_5046598749" evidence="1">
    <location>
        <begin position="34"/>
        <end position="339"/>
    </location>
</feature>
<dbReference type="RefSeq" id="WP_394385207.1">
    <property type="nucleotide sequence ID" value="NZ_JBIGIB010000003.1"/>
</dbReference>
<name>A0ABW7H025_9BURK</name>
<keyword evidence="1" id="KW-0732">Signal</keyword>
<keyword evidence="3" id="KW-1185">Reference proteome</keyword>
<sequence>MTWHRFITPGISACITACIAAGAALAPGSGAWAACDMRLPPPPALVATAAAPLRLLFVGNSFLHGHAPPVQFHNAAAVTDLNGTGYGGVPGLFKQLADESGVPVEVASELVSGQTLHFHLTHKRELITSRPWDVVVLQEQSTLSPQRPGDARLFVEAAGALEAAVHAVNPAATVVLMETWARADQVYRTPGGRWAGQTLEAMQADLRSAYAQAQSAAACIAEVVPVGDVALRAVQEGLADRNPYDGITPGQWALWGPDHFHFSAWGSYLEALVLYGRLLGRDPAGVGAETATGRALGLSAAQMRDAQGLASREWKEWQEAQARLAVHPAAVKPASPAVR</sequence>
<comment type="caution">
    <text evidence="2">The sequence shown here is derived from an EMBL/GenBank/DDBJ whole genome shotgun (WGS) entry which is preliminary data.</text>
</comment>
<dbReference type="InterPro" id="IPR036514">
    <property type="entry name" value="SGNH_hydro_sf"/>
</dbReference>
<evidence type="ECO:0000313" key="3">
    <source>
        <dbReference type="Proteomes" id="UP001606303"/>
    </source>
</evidence>
<dbReference type="PROSITE" id="PS51257">
    <property type="entry name" value="PROKAR_LIPOPROTEIN"/>
    <property type="match status" value="1"/>
</dbReference>
<evidence type="ECO:0000313" key="2">
    <source>
        <dbReference type="EMBL" id="MFG6467538.1"/>
    </source>
</evidence>
<reference evidence="2 3" key="1">
    <citation type="submission" date="2024-08" db="EMBL/GenBank/DDBJ databases">
        <authorList>
            <person name="Lu H."/>
        </authorList>
    </citation>
    <scope>NUCLEOTIDE SEQUENCE [LARGE SCALE GENOMIC DNA]</scope>
    <source>
        <strain evidence="2 3">BYS87W</strain>
    </source>
</reference>
<dbReference type="Proteomes" id="UP001606303">
    <property type="component" value="Unassembled WGS sequence"/>
</dbReference>
<feature type="signal peptide" evidence="1">
    <location>
        <begin position="1"/>
        <end position="33"/>
    </location>
</feature>
<accession>A0ABW7H025</accession>
<proteinExistence type="predicted"/>
<evidence type="ECO:0000256" key="1">
    <source>
        <dbReference type="SAM" id="SignalP"/>
    </source>
</evidence>
<protein>
    <submittedName>
        <fullName evidence="2">DUF4886 domain-containing protein</fullName>
    </submittedName>
</protein>
<organism evidence="2 3">
    <name type="scientific">Pelomonas baiyunensis</name>
    <dbReference type="NCBI Taxonomy" id="3299026"/>
    <lineage>
        <taxon>Bacteria</taxon>
        <taxon>Pseudomonadati</taxon>
        <taxon>Pseudomonadota</taxon>
        <taxon>Betaproteobacteria</taxon>
        <taxon>Burkholderiales</taxon>
        <taxon>Sphaerotilaceae</taxon>
        <taxon>Roseateles</taxon>
    </lineage>
</organism>
<gene>
    <name evidence="2" type="ORF">ACG01O_13020</name>
</gene>
<dbReference type="SUPFAM" id="SSF52266">
    <property type="entry name" value="SGNH hydrolase"/>
    <property type="match status" value="1"/>
</dbReference>